<keyword evidence="6 10" id="KW-1133">Transmembrane helix</keyword>
<evidence type="ECO:0000256" key="2">
    <source>
        <dbReference type="ARBA" id="ARBA00022475"/>
    </source>
</evidence>
<evidence type="ECO:0000256" key="6">
    <source>
        <dbReference type="ARBA" id="ARBA00022989"/>
    </source>
</evidence>
<comment type="similarity">
    <text evidence="10">Belongs to the insect chemoreceptor superfamily. Heteromeric odorant receptor channel (TC 1.A.69) family.</text>
</comment>
<evidence type="ECO:0000256" key="3">
    <source>
        <dbReference type="ARBA" id="ARBA00022606"/>
    </source>
</evidence>
<evidence type="ECO:0000256" key="4">
    <source>
        <dbReference type="ARBA" id="ARBA00022692"/>
    </source>
</evidence>
<dbReference type="GO" id="GO:0007165">
    <property type="term" value="P:signal transduction"/>
    <property type="evidence" value="ECO:0007669"/>
    <property type="project" value="UniProtKB-KW"/>
</dbReference>
<dbReference type="Proteomes" id="UP001152759">
    <property type="component" value="Chromosome 7"/>
</dbReference>
<evidence type="ECO:0000256" key="5">
    <source>
        <dbReference type="ARBA" id="ARBA00022725"/>
    </source>
</evidence>
<keyword evidence="7 10" id="KW-0472">Membrane</keyword>
<evidence type="ECO:0000256" key="10">
    <source>
        <dbReference type="RuleBase" id="RU351113"/>
    </source>
</evidence>
<reference evidence="11" key="1">
    <citation type="submission" date="2021-12" db="EMBL/GenBank/DDBJ databases">
        <authorList>
            <person name="King R."/>
        </authorList>
    </citation>
    <scope>NUCLEOTIDE SEQUENCE</scope>
</reference>
<keyword evidence="9 10" id="KW-0807">Transducer</keyword>
<organism evidence="11 12">
    <name type="scientific">Bemisia tabaci</name>
    <name type="common">Sweetpotato whitefly</name>
    <name type="synonym">Aleurodes tabaci</name>
    <dbReference type="NCBI Taxonomy" id="7038"/>
    <lineage>
        <taxon>Eukaryota</taxon>
        <taxon>Metazoa</taxon>
        <taxon>Ecdysozoa</taxon>
        <taxon>Arthropoda</taxon>
        <taxon>Hexapoda</taxon>
        <taxon>Insecta</taxon>
        <taxon>Pterygota</taxon>
        <taxon>Neoptera</taxon>
        <taxon>Paraneoptera</taxon>
        <taxon>Hemiptera</taxon>
        <taxon>Sternorrhyncha</taxon>
        <taxon>Aleyrodoidea</taxon>
        <taxon>Aleyrodidae</taxon>
        <taxon>Aleyrodinae</taxon>
        <taxon>Bemisia</taxon>
    </lineage>
</organism>
<dbReference type="AlphaFoldDB" id="A0A9P0F606"/>
<name>A0A9P0F606_BEMTA</name>
<keyword evidence="12" id="KW-1185">Reference proteome</keyword>
<dbReference type="PANTHER" id="PTHR21137:SF35">
    <property type="entry name" value="ODORANT RECEPTOR 19A-RELATED"/>
    <property type="match status" value="1"/>
</dbReference>
<feature type="transmembrane region" description="Helical" evidence="10">
    <location>
        <begin position="301"/>
        <end position="321"/>
    </location>
</feature>
<feature type="transmembrane region" description="Helical" evidence="10">
    <location>
        <begin position="39"/>
        <end position="62"/>
    </location>
</feature>
<keyword evidence="3 10" id="KW-0716">Sensory transduction</keyword>
<comment type="subcellular location">
    <subcellularLocation>
        <location evidence="1 10">Cell membrane</location>
        <topology evidence="1 10">Multi-pass membrane protein</topology>
    </subcellularLocation>
</comment>
<protein>
    <recommendedName>
        <fullName evidence="10">Odorant receptor</fullName>
    </recommendedName>
</protein>
<dbReference type="GO" id="GO:0004984">
    <property type="term" value="F:olfactory receptor activity"/>
    <property type="evidence" value="ECO:0007669"/>
    <property type="project" value="InterPro"/>
</dbReference>
<evidence type="ECO:0000256" key="8">
    <source>
        <dbReference type="ARBA" id="ARBA00023170"/>
    </source>
</evidence>
<proteinExistence type="inferred from homology"/>
<evidence type="ECO:0000256" key="9">
    <source>
        <dbReference type="ARBA" id="ARBA00023224"/>
    </source>
</evidence>
<dbReference type="GO" id="GO:0005886">
    <property type="term" value="C:plasma membrane"/>
    <property type="evidence" value="ECO:0007669"/>
    <property type="project" value="UniProtKB-SubCell"/>
</dbReference>
<accession>A0A9P0F606</accession>
<evidence type="ECO:0000256" key="1">
    <source>
        <dbReference type="ARBA" id="ARBA00004651"/>
    </source>
</evidence>
<dbReference type="InterPro" id="IPR004117">
    <property type="entry name" value="7tm6_olfct_rcpt"/>
</dbReference>
<dbReference type="PANTHER" id="PTHR21137">
    <property type="entry name" value="ODORANT RECEPTOR"/>
    <property type="match status" value="1"/>
</dbReference>
<feature type="transmembrane region" description="Helical" evidence="10">
    <location>
        <begin position="138"/>
        <end position="164"/>
    </location>
</feature>
<keyword evidence="5 10" id="KW-0552">Olfaction</keyword>
<keyword evidence="2" id="KW-1003">Cell membrane</keyword>
<sequence>MTDSGAKIKTTEELLVLKTARKFKRLLEFFFPPKNSQNIWPLVPFIILHHFIQTLFMIMPLLETKNTQYLTVTATLARKIHSIISPLIYINLAVWWQKRDVLVEFTQNLNNILLDDQFPLPASLRTSIITDLESRHRLMVLSVTPVTQIMVLFYFLPPIVTFFLNPSPSRQLNLPLGIPNPLSFLGFTPNDVTRALVYFCISVSIATQFYVIHIGTLLVFITVDALKTAFFISGISFETIGHDDFSQREQFVSAITHHQRLFRLSSKLKEVIEPILEVALTGAMTYIVIGELAIIQEFRDNFKMIAAIVITLGIIYADFILMGSTSQMAEDVAMRIYFNEHCVGRKIEFAQYFPFMIMRSNKPVKFRIYKCWAITYENSVKYTQLMYSFYIVLNSATSKYNKNMHLHSVTNHQG</sequence>
<evidence type="ECO:0000313" key="11">
    <source>
        <dbReference type="EMBL" id="CAH0393468.1"/>
    </source>
</evidence>
<evidence type="ECO:0000313" key="12">
    <source>
        <dbReference type="Proteomes" id="UP001152759"/>
    </source>
</evidence>
<comment type="caution">
    <text evidence="10">Lacks conserved residue(s) required for the propagation of feature annotation.</text>
</comment>
<keyword evidence="8 10" id="KW-0675">Receptor</keyword>
<evidence type="ECO:0000256" key="7">
    <source>
        <dbReference type="ARBA" id="ARBA00023136"/>
    </source>
</evidence>
<gene>
    <name evidence="11" type="ORF">BEMITA_LOCUS11869</name>
</gene>
<dbReference type="EMBL" id="OU963868">
    <property type="protein sequence ID" value="CAH0393468.1"/>
    <property type="molecule type" value="Genomic_DNA"/>
</dbReference>
<dbReference type="GO" id="GO:0005549">
    <property type="term" value="F:odorant binding"/>
    <property type="evidence" value="ECO:0007669"/>
    <property type="project" value="InterPro"/>
</dbReference>
<feature type="transmembrane region" description="Helical" evidence="10">
    <location>
        <begin position="195"/>
        <end position="221"/>
    </location>
</feature>
<feature type="transmembrane region" description="Helical" evidence="10">
    <location>
        <begin position="275"/>
        <end position="295"/>
    </location>
</feature>
<keyword evidence="4 10" id="KW-0812">Transmembrane</keyword>